<dbReference type="Gene3D" id="2.40.50.140">
    <property type="entry name" value="Nucleic acid-binding proteins"/>
    <property type="match status" value="1"/>
</dbReference>
<gene>
    <name evidence="4" type="ORF">SFOMI_0618</name>
</gene>
<comment type="subcellular location">
    <subcellularLocation>
        <location evidence="1">Cytoplasm</location>
    </subcellularLocation>
</comment>
<protein>
    <submittedName>
        <fullName evidence="4">Cold shock protein CspA</fullName>
    </submittedName>
</protein>
<evidence type="ECO:0000256" key="1">
    <source>
        <dbReference type="ARBA" id="ARBA00004496"/>
    </source>
</evidence>
<dbReference type="SMART" id="SM00357">
    <property type="entry name" value="CSP"/>
    <property type="match status" value="1"/>
</dbReference>
<accession>A0A292ZAW7</accession>
<dbReference type="InterPro" id="IPR011129">
    <property type="entry name" value="CSD"/>
</dbReference>
<feature type="domain" description="CSD" evidence="3">
    <location>
        <begin position="1"/>
        <end position="67"/>
    </location>
</feature>
<dbReference type="Proteomes" id="UP000221538">
    <property type="component" value="Unassembled WGS sequence"/>
</dbReference>
<sequence>MPTGTVKYVGDGGGWGFISRDDKQPKVFLHVSEVQKAGFEAIEKGQRWSFDLKEGRNGRLAATNLEFEGYDR</sequence>
<reference evidence="4 5" key="2">
    <citation type="journal article" date="2013" name="Environ. Sci. Technol.">
        <title>The 4-tert-butylphenol-utilizing bacterium Sphingobium fuliginis OMI can degrade bisphenols via phenolic ring hydroxylation and meta-cleavage pathway.</title>
        <authorList>
            <person name="Ogata Y."/>
            <person name="Goda S."/>
            <person name="Toyama T."/>
            <person name="Sei K."/>
            <person name="Ike M."/>
        </authorList>
    </citation>
    <scope>NUCLEOTIDE SEQUENCE [LARGE SCALE GENOMIC DNA]</scope>
    <source>
        <strain evidence="4 5">OMI</strain>
    </source>
</reference>
<dbReference type="GO" id="GO:0005829">
    <property type="term" value="C:cytosol"/>
    <property type="evidence" value="ECO:0007669"/>
    <property type="project" value="UniProtKB-ARBA"/>
</dbReference>
<dbReference type="EMBL" id="BEWI01000030">
    <property type="protein sequence ID" value="GAY20096.1"/>
    <property type="molecule type" value="Genomic_DNA"/>
</dbReference>
<dbReference type="AlphaFoldDB" id="A0A292ZAW7"/>
<evidence type="ECO:0000313" key="4">
    <source>
        <dbReference type="EMBL" id="GAY20096.1"/>
    </source>
</evidence>
<evidence type="ECO:0000313" key="5">
    <source>
        <dbReference type="Proteomes" id="UP000221538"/>
    </source>
</evidence>
<dbReference type="PRINTS" id="PR00050">
    <property type="entry name" value="COLDSHOCK"/>
</dbReference>
<dbReference type="InterPro" id="IPR012340">
    <property type="entry name" value="NA-bd_OB-fold"/>
</dbReference>
<dbReference type="PROSITE" id="PS51857">
    <property type="entry name" value="CSD_2"/>
    <property type="match status" value="1"/>
</dbReference>
<dbReference type="InterPro" id="IPR002059">
    <property type="entry name" value="CSP_DNA-bd"/>
</dbReference>
<dbReference type="SUPFAM" id="SSF50249">
    <property type="entry name" value="Nucleic acid-binding proteins"/>
    <property type="match status" value="1"/>
</dbReference>
<proteinExistence type="predicted"/>
<evidence type="ECO:0000256" key="2">
    <source>
        <dbReference type="ARBA" id="ARBA00022490"/>
    </source>
</evidence>
<dbReference type="InterPro" id="IPR012156">
    <property type="entry name" value="Cold_shock_CspA"/>
</dbReference>
<comment type="caution">
    <text evidence="4">The sequence shown here is derived from an EMBL/GenBank/DDBJ whole genome shotgun (WGS) entry which is preliminary data.</text>
</comment>
<evidence type="ECO:0000259" key="3">
    <source>
        <dbReference type="PROSITE" id="PS51857"/>
    </source>
</evidence>
<name>A0A292ZAW7_SPHSA</name>
<keyword evidence="2" id="KW-0963">Cytoplasm</keyword>
<dbReference type="PIRSF" id="PIRSF002599">
    <property type="entry name" value="Cold_shock_A"/>
    <property type="match status" value="1"/>
</dbReference>
<dbReference type="RefSeq" id="WP_099185324.1">
    <property type="nucleotide sequence ID" value="NZ_BEWI01000030.1"/>
</dbReference>
<dbReference type="GO" id="GO:0003676">
    <property type="term" value="F:nucleic acid binding"/>
    <property type="evidence" value="ECO:0007669"/>
    <property type="project" value="InterPro"/>
</dbReference>
<organism evidence="4 5">
    <name type="scientific">Sphingobium fuliginis (strain ATCC 27551)</name>
    <dbReference type="NCBI Taxonomy" id="336203"/>
    <lineage>
        <taxon>Bacteria</taxon>
        <taxon>Pseudomonadati</taxon>
        <taxon>Pseudomonadota</taxon>
        <taxon>Alphaproteobacteria</taxon>
        <taxon>Sphingomonadales</taxon>
        <taxon>Sphingomonadaceae</taxon>
        <taxon>Sphingobium</taxon>
    </lineage>
</organism>
<reference evidence="4 5" key="1">
    <citation type="journal article" date="2013" name="Biodegradation">
        <title>Occurrence of 4-tert-butylphenol (4-t-BP) biodegradation in an aquatic sample caused by the presence of Spirodela polyrrhiza and isolation of a 4-t-BP-utilizing bacterium.</title>
        <authorList>
            <person name="Ogata Y."/>
            <person name="Toyama T."/>
            <person name="Yu N."/>
            <person name="Wang X."/>
            <person name="Sei K."/>
            <person name="Ike M."/>
        </authorList>
    </citation>
    <scope>NUCLEOTIDE SEQUENCE [LARGE SCALE GENOMIC DNA]</scope>
    <source>
        <strain evidence="4 5">OMI</strain>
    </source>
</reference>
<dbReference type="Pfam" id="PF00313">
    <property type="entry name" value="CSD"/>
    <property type="match status" value="1"/>
</dbReference>